<keyword evidence="9" id="KW-1185">Reference proteome</keyword>
<dbReference type="Proteomes" id="UP000501253">
    <property type="component" value="Chromosome"/>
</dbReference>
<keyword evidence="6" id="KW-0408">Iron</keyword>
<dbReference type="PANTHER" id="PTHR36541">
    <property type="entry name" value="SUPEROXIDE REDUCTASE-RELATED"/>
    <property type="match status" value="1"/>
</dbReference>
<evidence type="ECO:0000256" key="1">
    <source>
        <dbReference type="ARBA" id="ARBA00005941"/>
    </source>
</evidence>
<dbReference type="AlphaFoldDB" id="A0A6H1WTN7"/>
<keyword evidence="5" id="KW-0560">Oxidoreductase</keyword>
<feature type="domain" description="Desulfoferrodoxin ferrous iron-binding" evidence="7">
    <location>
        <begin position="43"/>
        <end position="134"/>
    </location>
</feature>
<dbReference type="GO" id="GO:0016491">
    <property type="term" value="F:oxidoreductase activity"/>
    <property type="evidence" value="ECO:0007669"/>
    <property type="project" value="UniProtKB-KW"/>
</dbReference>
<name>A0A6H1WTN7_9BACT</name>
<gene>
    <name evidence="8" type="ORF">FVE67_06950</name>
</gene>
<comment type="similarity">
    <text evidence="1">Belongs to the desulfoferrodoxin family.</text>
</comment>
<dbReference type="PANTHER" id="PTHR36541:SF1">
    <property type="entry name" value="SUPEROXIDE REDUCTASE-RELATED"/>
    <property type="match status" value="1"/>
</dbReference>
<organism evidence="8 9">
    <name type="scientific">Thermosulfurimonas marina</name>
    <dbReference type="NCBI Taxonomy" id="2047767"/>
    <lineage>
        <taxon>Bacteria</taxon>
        <taxon>Pseudomonadati</taxon>
        <taxon>Thermodesulfobacteriota</taxon>
        <taxon>Thermodesulfobacteria</taxon>
        <taxon>Thermodesulfobacteriales</taxon>
        <taxon>Thermodesulfobacteriaceae</taxon>
        <taxon>Thermosulfurimonas</taxon>
    </lineage>
</organism>
<evidence type="ECO:0000256" key="3">
    <source>
        <dbReference type="ARBA" id="ARBA00022723"/>
    </source>
</evidence>
<dbReference type="Gene3D" id="2.60.40.730">
    <property type="entry name" value="SOR catalytic domain"/>
    <property type="match status" value="1"/>
</dbReference>
<evidence type="ECO:0000313" key="9">
    <source>
        <dbReference type="Proteomes" id="UP000501253"/>
    </source>
</evidence>
<accession>A0A6H1WTN7</accession>
<keyword evidence="3" id="KW-0479">Metal-binding</keyword>
<dbReference type="KEGG" id="tmai:FVE67_06950"/>
<dbReference type="GO" id="GO:0005506">
    <property type="term" value="F:iron ion binding"/>
    <property type="evidence" value="ECO:0007669"/>
    <property type="project" value="InterPro"/>
</dbReference>
<dbReference type="InterPro" id="IPR002742">
    <property type="entry name" value="Desulfoferrodoxin_Fe-bd_dom"/>
</dbReference>
<dbReference type="RefSeq" id="WP_168719900.1">
    <property type="nucleotide sequence ID" value="NZ_CP042909.1"/>
</dbReference>
<reference evidence="8 9" key="1">
    <citation type="submission" date="2019-08" db="EMBL/GenBank/DDBJ databases">
        <title>Complete genome sequence of Thermosulfurimonas marina SU872T, an anaerobic thermophilic chemolithoautotrophic bacterium isolated from a shallow marine hydrothermal vent.</title>
        <authorList>
            <person name="Allioux M."/>
            <person name="Jebbar M."/>
            <person name="Slobodkina G."/>
            <person name="Slobodkin A."/>
            <person name="Moalic Y."/>
            <person name="Frolova A."/>
            <person name="Shao Z."/>
            <person name="Alain K."/>
        </authorList>
    </citation>
    <scope>NUCLEOTIDE SEQUENCE [LARGE SCALE GENOMIC DNA]</scope>
    <source>
        <strain evidence="8 9">SU872</strain>
    </source>
</reference>
<evidence type="ECO:0000256" key="4">
    <source>
        <dbReference type="ARBA" id="ARBA00022982"/>
    </source>
</evidence>
<evidence type="ECO:0000256" key="6">
    <source>
        <dbReference type="ARBA" id="ARBA00023004"/>
    </source>
</evidence>
<evidence type="ECO:0000256" key="2">
    <source>
        <dbReference type="ARBA" id="ARBA00022448"/>
    </source>
</evidence>
<evidence type="ECO:0000256" key="5">
    <source>
        <dbReference type="ARBA" id="ARBA00023002"/>
    </source>
</evidence>
<keyword evidence="4" id="KW-0249">Electron transport</keyword>
<keyword evidence="2" id="KW-0813">Transport</keyword>
<dbReference type="EMBL" id="CP042909">
    <property type="protein sequence ID" value="QJA06548.1"/>
    <property type="molecule type" value="Genomic_DNA"/>
</dbReference>
<dbReference type="Pfam" id="PF01880">
    <property type="entry name" value="Desulfoferrodox"/>
    <property type="match status" value="1"/>
</dbReference>
<evidence type="ECO:0000259" key="7">
    <source>
        <dbReference type="Pfam" id="PF01880"/>
    </source>
</evidence>
<dbReference type="InterPro" id="IPR036073">
    <property type="entry name" value="Desulfoferrodoxin_Fe-bd_dom_sf"/>
</dbReference>
<dbReference type="SUPFAM" id="SSF49367">
    <property type="entry name" value="Superoxide reductase-like"/>
    <property type="match status" value="1"/>
</dbReference>
<sequence>MERRTFLKAVAGILVGGPLVAREARGEETYLRLKDPAHPSLLEKKHVPAVEAPSKVKAGEWFEVRVRVGYLVEHPSTPEHWITRIELLCNGKQVAEVRFPRGGNLSPVAVFRVRLNRSAVLEAVENCNLHGTWISEPVKVEVS</sequence>
<protein>
    <submittedName>
        <fullName evidence="8">Desulfoferrodoxin</fullName>
    </submittedName>
</protein>
<proteinExistence type="inferred from homology"/>
<dbReference type="InterPro" id="IPR051233">
    <property type="entry name" value="Desulfoferrodoxin_SOR"/>
</dbReference>
<evidence type="ECO:0000313" key="8">
    <source>
        <dbReference type="EMBL" id="QJA06548.1"/>
    </source>
</evidence>